<keyword evidence="1" id="KW-0805">Transcription regulation</keyword>
<name>A0A840J4M9_9PSEU</name>
<dbReference type="Pfam" id="PF01047">
    <property type="entry name" value="MarR"/>
    <property type="match status" value="1"/>
</dbReference>
<dbReference type="GO" id="GO:0003700">
    <property type="term" value="F:DNA-binding transcription factor activity"/>
    <property type="evidence" value="ECO:0007669"/>
    <property type="project" value="InterPro"/>
</dbReference>
<dbReference type="GO" id="GO:0006950">
    <property type="term" value="P:response to stress"/>
    <property type="evidence" value="ECO:0007669"/>
    <property type="project" value="TreeGrafter"/>
</dbReference>
<dbReference type="Proteomes" id="UP000581769">
    <property type="component" value="Unassembled WGS sequence"/>
</dbReference>
<organism evidence="5 6">
    <name type="scientific">Amycolatopsis jiangsuensis</name>
    <dbReference type="NCBI Taxonomy" id="1181879"/>
    <lineage>
        <taxon>Bacteria</taxon>
        <taxon>Bacillati</taxon>
        <taxon>Actinomycetota</taxon>
        <taxon>Actinomycetes</taxon>
        <taxon>Pseudonocardiales</taxon>
        <taxon>Pseudonocardiaceae</taxon>
        <taxon>Amycolatopsis</taxon>
    </lineage>
</organism>
<gene>
    <name evidence="5" type="ORF">BJY18_006060</name>
</gene>
<comment type="caution">
    <text evidence="5">The sequence shown here is derived from an EMBL/GenBank/DDBJ whole genome shotgun (WGS) entry which is preliminary data.</text>
</comment>
<dbReference type="InterPro" id="IPR000835">
    <property type="entry name" value="HTH_MarR-typ"/>
</dbReference>
<dbReference type="InterPro" id="IPR039422">
    <property type="entry name" value="MarR/SlyA-like"/>
</dbReference>
<dbReference type="RefSeq" id="WP_184783238.1">
    <property type="nucleotide sequence ID" value="NZ_JACHMG010000001.1"/>
</dbReference>
<evidence type="ECO:0000256" key="3">
    <source>
        <dbReference type="ARBA" id="ARBA00023163"/>
    </source>
</evidence>
<dbReference type="PROSITE" id="PS01117">
    <property type="entry name" value="HTH_MARR_1"/>
    <property type="match status" value="1"/>
</dbReference>
<keyword evidence="3" id="KW-0804">Transcription</keyword>
<accession>A0A840J4M9</accession>
<dbReference type="InterPro" id="IPR023187">
    <property type="entry name" value="Tscrpt_reg_MarR-type_CS"/>
</dbReference>
<dbReference type="PROSITE" id="PS50995">
    <property type="entry name" value="HTH_MARR_2"/>
    <property type="match status" value="1"/>
</dbReference>
<dbReference type="InterPro" id="IPR036390">
    <property type="entry name" value="WH_DNA-bd_sf"/>
</dbReference>
<feature type="domain" description="HTH marR-type" evidence="4">
    <location>
        <begin position="29"/>
        <end position="164"/>
    </location>
</feature>
<dbReference type="Gene3D" id="1.10.10.10">
    <property type="entry name" value="Winged helix-like DNA-binding domain superfamily/Winged helix DNA-binding domain"/>
    <property type="match status" value="1"/>
</dbReference>
<dbReference type="GO" id="GO:0003677">
    <property type="term" value="F:DNA binding"/>
    <property type="evidence" value="ECO:0007669"/>
    <property type="project" value="UniProtKB-KW"/>
</dbReference>
<dbReference type="PANTHER" id="PTHR33164:SF104">
    <property type="entry name" value="TRANSCRIPTIONAL REGULATORY PROTEIN"/>
    <property type="match status" value="1"/>
</dbReference>
<keyword evidence="2 5" id="KW-0238">DNA-binding</keyword>
<dbReference type="EMBL" id="JACHMG010000001">
    <property type="protein sequence ID" value="MBB4688575.1"/>
    <property type="molecule type" value="Genomic_DNA"/>
</dbReference>
<dbReference type="PANTHER" id="PTHR33164">
    <property type="entry name" value="TRANSCRIPTIONAL REGULATOR, MARR FAMILY"/>
    <property type="match status" value="1"/>
</dbReference>
<proteinExistence type="predicted"/>
<dbReference type="InterPro" id="IPR036388">
    <property type="entry name" value="WH-like_DNA-bd_sf"/>
</dbReference>
<evidence type="ECO:0000256" key="2">
    <source>
        <dbReference type="ARBA" id="ARBA00023125"/>
    </source>
</evidence>
<dbReference type="AlphaFoldDB" id="A0A840J4M9"/>
<evidence type="ECO:0000259" key="4">
    <source>
        <dbReference type="PROSITE" id="PS50995"/>
    </source>
</evidence>
<dbReference type="SUPFAM" id="SSF46785">
    <property type="entry name" value="Winged helix' DNA-binding domain"/>
    <property type="match status" value="1"/>
</dbReference>
<sequence>MVTRAGQQDYVDRISEVLAEEYEPEVAQAKLLAYRVRRLAHRLETEIKRELAPHGIELWELELLACLIRAAPDHRLSAGRLMAQLQLTSGAVTNRVSRLERNGWLTRDFDPADRRSVLVTLTPAGHERAMEVFGVKTAAEHALLSALSPSAQNTLNDDLRTVLLDLEGPA</sequence>
<evidence type="ECO:0000313" key="5">
    <source>
        <dbReference type="EMBL" id="MBB4688575.1"/>
    </source>
</evidence>
<dbReference type="SMART" id="SM00347">
    <property type="entry name" value="HTH_MARR"/>
    <property type="match status" value="1"/>
</dbReference>
<protein>
    <submittedName>
        <fullName evidence="5">DNA-binding MarR family transcriptional regulator</fullName>
    </submittedName>
</protein>
<reference evidence="5 6" key="1">
    <citation type="submission" date="2020-08" db="EMBL/GenBank/DDBJ databases">
        <title>Sequencing the genomes of 1000 actinobacteria strains.</title>
        <authorList>
            <person name="Klenk H.-P."/>
        </authorList>
    </citation>
    <scope>NUCLEOTIDE SEQUENCE [LARGE SCALE GENOMIC DNA]</scope>
    <source>
        <strain evidence="5 6">DSM 45859</strain>
    </source>
</reference>
<keyword evidence="6" id="KW-1185">Reference proteome</keyword>
<evidence type="ECO:0000313" key="6">
    <source>
        <dbReference type="Proteomes" id="UP000581769"/>
    </source>
</evidence>
<evidence type="ECO:0000256" key="1">
    <source>
        <dbReference type="ARBA" id="ARBA00023015"/>
    </source>
</evidence>